<name>A0A7J9MFI3_GOSSC</name>
<dbReference type="InterPro" id="IPR003245">
    <property type="entry name" value="Phytocyanin_dom"/>
</dbReference>
<dbReference type="Gene3D" id="2.60.40.420">
    <property type="entry name" value="Cupredoxins - blue copper proteins"/>
    <property type="match status" value="1"/>
</dbReference>
<evidence type="ECO:0000313" key="3">
    <source>
        <dbReference type="EMBL" id="MBA0869728.1"/>
    </source>
</evidence>
<dbReference type="Proteomes" id="UP000593576">
    <property type="component" value="Unassembled WGS sequence"/>
</dbReference>
<accession>A0A7J9MFI3</accession>
<proteinExistence type="predicted"/>
<evidence type="ECO:0000256" key="1">
    <source>
        <dbReference type="SAM" id="MobiDB-lite"/>
    </source>
</evidence>
<reference evidence="3 4" key="1">
    <citation type="journal article" date="2019" name="Genome Biol. Evol.">
        <title>Insights into the evolution of the New World diploid cottons (Gossypium, subgenus Houzingenia) based on genome sequencing.</title>
        <authorList>
            <person name="Grover C.E."/>
            <person name="Arick M.A. 2nd"/>
            <person name="Thrash A."/>
            <person name="Conover J.L."/>
            <person name="Sanders W.S."/>
            <person name="Peterson D.G."/>
            <person name="Frelichowski J.E."/>
            <person name="Scheffler J.A."/>
            <person name="Scheffler B.E."/>
            <person name="Wendel J.F."/>
        </authorList>
    </citation>
    <scope>NUCLEOTIDE SEQUENCE [LARGE SCALE GENOMIC DNA]</scope>
    <source>
        <strain evidence="3">1</strain>
        <tissue evidence="3">Leaf</tissue>
    </source>
</reference>
<sequence length="108" mass="12063">MDEGEEEERPTPQSLPKAQPRRNPARNHRPPWSIVASLQMAAKRIVAQALLILMPALLRVSLAAVYKVGDSAGWTTIGNIDYKQWAATKTFQVGDVIRKFPFKLCAFS</sequence>
<feature type="region of interest" description="Disordered" evidence="1">
    <location>
        <begin position="1"/>
        <end position="29"/>
    </location>
</feature>
<dbReference type="AlphaFoldDB" id="A0A7J9MFI3"/>
<dbReference type="GO" id="GO:0009055">
    <property type="term" value="F:electron transfer activity"/>
    <property type="evidence" value="ECO:0007669"/>
    <property type="project" value="InterPro"/>
</dbReference>
<protein>
    <recommendedName>
        <fullName evidence="2">Phytocyanin domain-containing protein</fullName>
    </recommendedName>
</protein>
<dbReference type="SUPFAM" id="SSF49503">
    <property type="entry name" value="Cupredoxins"/>
    <property type="match status" value="1"/>
</dbReference>
<comment type="caution">
    <text evidence="3">The sequence shown here is derived from an EMBL/GenBank/DDBJ whole genome shotgun (WGS) entry which is preliminary data.</text>
</comment>
<organism evidence="3 4">
    <name type="scientific">Gossypium schwendimanii</name>
    <name type="common">Cotton</name>
    <dbReference type="NCBI Taxonomy" id="34291"/>
    <lineage>
        <taxon>Eukaryota</taxon>
        <taxon>Viridiplantae</taxon>
        <taxon>Streptophyta</taxon>
        <taxon>Embryophyta</taxon>
        <taxon>Tracheophyta</taxon>
        <taxon>Spermatophyta</taxon>
        <taxon>Magnoliopsida</taxon>
        <taxon>eudicotyledons</taxon>
        <taxon>Gunneridae</taxon>
        <taxon>Pentapetalae</taxon>
        <taxon>rosids</taxon>
        <taxon>malvids</taxon>
        <taxon>Malvales</taxon>
        <taxon>Malvaceae</taxon>
        <taxon>Malvoideae</taxon>
        <taxon>Gossypium</taxon>
    </lineage>
</organism>
<dbReference type="InterPro" id="IPR008972">
    <property type="entry name" value="Cupredoxin"/>
</dbReference>
<dbReference type="PROSITE" id="PS51485">
    <property type="entry name" value="PHYTOCYANIN"/>
    <property type="match status" value="1"/>
</dbReference>
<dbReference type="Pfam" id="PF02298">
    <property type="entry name" value="Cu_bind_like"/>
    <property type="match status" value="1"/>
</dbReference>
<evidence type="ECO:0000313" key="4">
    <source>
        <dbReference type="Proteomes" id="UP000593576"/>
    </source>
</evidence>
<dbReference type="OrthoDB" id="999845at2759"/>
<feature type="domain" description="Phytocyanin" evidence="2">
    <location>
        <begin position="64"/>
        <end position="108"/>
    </location>
</feature>
<evidence type="ECO:0000259" key="2">
    <source>
        <dbReference type="PROSITE" id="PS51485"/>
    </source>
</evidence>
<dbReference type="EMBL" id="JABFAF010000011">
    <property type="protein sequence ID" value="MBA0869728.1"/>
    <property type="molecule type" value="Genomic_DNA"/>
</dbReference>
<gene>
    <name evidence="3" type="ORF">Goshw_002410</name>
</gene>
<keyword evidence="4" id="KW-1185">Reference proteome</keyword>
<feature type="compositionally biased region" description="Basic residues" evidence="1">
    <location>
        <begin position="19"/>
        <end position="29"/>
    </location>
</feature>